<dbReference type="PRINTS" id="PR00080">
    <property type="entry name" value="SDRFAMILY"/>
</dbReference>
<dbReference type="InterPro" id="IPR051468">
    <property type="entry name" value="Fungal_SecMetab_SDRs"/>
</dbReference>
<evidence type="ECO:0000256" key="1">
    <source>
        <dbReference type="ARBA" id="ARBA00006484"/>
    </source>
</evidence>
<protein>
    <recommendedName>
        <fullName evidence="5">NAD(P)-binding protein</fullName>
    </recommendedName>
</protein>
<dbReference type="PANTHER" id="PTHR43544">
    <property type="entry name" value="SHORT-CHAIN DEHYDROGENASE/REDUCTASE"/>
    <property type="match status" value="1"/>
</dbReference>
<reference evidence="3" key="1">
    <citation type="submission" date="2023-11" db="EMBL/GenBank/DDBJ databases">
        <authorList>
            <person name="De Vega J J."/>
            <person name="De Vega J J."/>
        </authorList>
    </citation>
    <scope>NUCLEOTIDE SEQUENCE</scope>
</reference>
<keyword evidence="4" id="KW-1185">Reference proteome</keyword>
<dbReference type="Pfam" id="PF00106">
    <property type="entry name" value="adh_short"/>
    <property type="match status" value="1"/>
</dbReference>
<evidence type="ECO:0000313" key="3">
    <source>
        <dbReference type="EMBL" id="CAK5282084.1"/>
    </source>
</evidence>
<dbReference type="PRINTS" id="PR00081">
    <property type="entry name" value="GDHRDH"/>
</dbReference>
<dbReference type="Proteomes" id="UP001295794">
    <property type="component" value="Unassembled WGS sequence"/>
</dbReference>
<evidence type="ECO:0000256" key="2">
    <source>
        <dbReference type="RuleBase" id="RU000363"/>
    </source>
</evidence>
<name>A0AAD2K8L6_9AGAR</name>
<dbReference type="AlphaFoldDB" id="A0AAD2K8L6"/>
<accession>A0AAD2K8L6</accession>
<dbReference type="PANTHER" id="PTHR43544:SF36">
    <property type="entry name" value="CHAIN OXIDOREDUCTASE (CSGA), PUTATIVE (AFU_ORTHOLOGUE AFUA_4G00910)-RELATED"/>
    <property type="match status" value="1"/>
</dbReference>
<proteinExistence type="inferred from homology"/>
<comment type="similarity">
    <text evidence="1 2">Belongs to the short-chain dehydrogenases/reductases (SDR) family.</text>
</comment>
<evidence type="ECO:0008006" key="5">
    <source>
        <dbReference type="Google" id="ProtNLM"/>
    </source>
</evidence>
<evidence type="ECO:0000313" key="4">
    <source>
        <dbReference type="Proteomes" id="UP001295794"/>
    </source>
</evidence>
<dbReference type="GO" id="GO:0005737">
    <property type="term" value="C:cytoplasm"/>
    <property type="evidence" value="ECO:0007669"/>
    <property type="project" value="TreeGrafter"/>
</dbReference>
<organism evidence="3 4">
    <name type="scientific">Mycena citricolor</name>
    <dbReference type="NCBI Taxonomy" id="2018698"/>
    <lineage>
        <taxon>Eukaryota</taxon>
        <taxon>Fungi</taxon>
        <taxon>Dikarya</taxon>
        <taxon>Basidiomycota</taxon>
        <taxon>Agaricomycotina</taxon>
        <taxon>Agaricomycetes</taxon>
        <taxon>Agaricomycetidae</taxon>
        <taxon>Agaricales</taxon>
        <taxon>Marasmiineae</taxon>
        <taxon>Mycenaceae</taxon>
        <taxon>Mycena</taxon>
    </lineage>
</organism>
<dbReference type="EMBL" id="CAVNYO010000446">
    <property type="protein sequence ID" value="CAK5282084.1"/>
    <property type="molecule type" value="Genomic_DNA"/>
</dbReference>
<dbReference type="GO" id="GO:0016491">
    <property type="term" value="F:oxidoreductase activity"/>
    <property type="evidence" value="ECO:0007669"/>
    <property type="project" value="TreeGrafter"/>
</dbReference>
<comment type="caution">
    <text evidence="3">The sequence shown here is derived from an EMBL/GenBank/DDBJ whole genome shotgun (WGS) entry which is preliminary data.</text>
</comment>
<dbReference type="Gene3D" id="3.40.50.720">
    <property type="entry name" value="NAD(P)-binding Rossmann-like Domain"/>
    <property type="match status" value="1"/>
</dbReference>
<dbReference type="SUPFAM" id="SSF51735">
    <property type="entry name" value="NAD(P)-binding Rossmann-fold domains"/>
    <property type="match status" value="1"/>
</dbReference>
<gene>
    <name evidence="3" type="ORF">MYCIT1_LOCUS33533</name>
</gene>
<sequence length="282" mass="29725">MLISYSFLTPHSSDARSEEEFARTHAGHSDGVPWHHHFFESPMANTIQSYVVTGANQGLGYHTVHQIAQKPHTLVFLGARRITAAEEAIASFAADIHSTSAVVPVYMDLTNEKTVTDAAAFVAATLKERGLSGLDALVNNAAIATGPDLAIFATNVVGTLAVKNAFRPLLKSGSRIVNVSSLLGSQAMHGARPPIAVMVFKTYAASKVALNNLTLQWAFEEEEAKSGISVIALCPGLTSTAATGFIAQGAPPEQSCKVIVDSATGSPKNGIFLDVKGDIAPW</sequence>
<dbReference type="InterPro" id="IPR036291">
    <property type="entry name" value="NAD(P)-bd_dom_sf"/>
</dbReference>
<dbReference type="InterPro" id="IPR002347">
    <property type="entry name" value="SDR_fam"/>
</dbReference>